<dbReference type="InParanoid" id="A0A1X7UM65"/>
<evidence type="ECO:0000256" key="1">
    <source>
        <dbReference type="SAM" id="MobiDB-lite"/>
    </source>
</evidence>
<dbReference type="AlphaFoldDB" id="A0A1X7UM65"/>
<name>A0A1X7UM65_AMPQE</name>
<organism evidence="2">
    <name type="scientific">Amphimedon queenslandica</name>
    <name type="common">Sponge</name>
    <dbReference type="NCBI Taxonomy" id="400682"/>
    <lineage>
        <taxon>Eukaryota</taxon>
        <taxon>Metazoa</taxon>
        <taxon>Porifera</taxon>
        <taxon>Demospongiae</taxon>
        <taxon>Heteroscleromorpha</taxon>
        <taxon>Haplosclerida</taxon>
        <taxon>Niphatidae</taxon>
        <taxon>Amphimedon</taxon>
    </lineage>
</organism>
<feature type="compositionally biased region" description="Low complexity" evidence="1">
    <location>
        <begin position="102"/>
        <end position="111"/>
    </location>
</feature>
<reference evidence="2" key="1">
    <citation type="submission" date="2017-05" db="UniProtKB">
        <authorList>
            <consortium name="EnsemblMetazoa"/>
        </authorList>
    </citation>
    <scope>IDENTIFICATION</scope>
</reference>
<feature type="region of interest" description="Disordered" evidence="1">
    <location>
        <begin position="65"/>
        <end position="146"/>
    </location>
</feature>
<protein>
    <submittedName>
        <fullName evidence="2">Uncharacterized protein</fullName>
    </submittedName>
</protein>
<sequence>MLFNHSSGEGEQDEGTTVERDGPLTVLWSNTDRLTPSTRCSNQCHKENQFELILSKRVREKDNQLVLHHLPLRNKNKSKPSGSEDNEPLDEAGSEDDESGNNDEGSGNEGSPSEKETDELDEEERQEAKEDSPPIPTVPEPHQRLLKKDESVFLQKELMRNLPCLLKNATWLGRKQSYLSLL</sequence>
<feature type="compositionally biased region" description="Acidic residues" evidence="1">
    <location>
        <begin position="116"/>
        <end position="125"/>
    </location>
</feature>
<proteinExistence type="predicted"/>
<feature type="region of interest" description="Disordered" evidence="1">
    <location>
        <begin position="1"/>
        <end position="46"/>
    </location>
</feature>
<evidence type="ECO:0000313" key="2">
    <source>
        <dbReference type="EnsemblMetazoa" id="Aqu2.1.28858_001"/>
    </source>
</evidence>
<dbReference type="EnsemblMetazoa" id="Aqu2.1.28858_001">
    <property type="protein sequence ID" value="Aqu2.1.28858_001"/>
    <property type="gene ID" value="Aqu2.1.28858"/>
</dbReference>
<feature type="compositionally biased region" description="Polar residues" evidence="1">
    <location>
        <begin position="27"/>
        <end position="43"/>
    </location>
</feature>
<feature type="compositionally biased region" description="Acidic residues" evidence="1">
    <location>
        <begin position="84"/>
        <end position="101"/>
    </location>
</feature>
<accession>A0A1X7UM65</accession>